<name>V5EPG6_PHOLE</name>
<protein>
    <submittedName>
        <fullName evidence="3">Putative enzyme with nucleoside triphosphate hydrolase domain</fullName>
    </submittedName>
</protein>
<dbReference type="PANTHER" id="PTHR30121">
    <property type="entry name" value="UNCHARACTERIZED PROTEIN YJGR-RELATED"/>
    <property type="match status" value="1"/>
</dbReference>
<evidence type="ECO:0000313" key="3">
    <source>
        <dbReference type="EMBL" id="GAD31641.1"/>
    </source>
</evidence>
<feature type="region of interest" description="Disordered" evidence="1">
    <location>
        <begin position="424"/>
        <end position="458"/>
    </location>
</feature>
<dbReference type="RefSeq" id="WP_023934518.1">
    <property type="nucleotide sequence ID" value="NZ_DF196821.1"/>
</dbReference>
<proteinExistence type="predicted"/>
<keyword evidence="3" id="KW-0378">Hydrolase</keyword>
<gene>
    <name evidence="3" type="ORF">PLEI_3304</name>
</gene>
<evidence type="ECO:0000256" key="1">
    <source>
        <dbReference type="SAM" id="MobiDB-lite"/>
    </source>
</evidence>
<dbReference type="AlphaFoldDB" id="V5EPG6"/>
<reference evidence="4" key="1">
    <citation type="submission" date="2012-12" db="EMBL/GenBank/DDBJ databases">
        <title>Genome Sequence of Photobacterium leiognathi lrivu.4.1.</title>
        <authorList>
            <person name="Urbanczyk H."/>
            <person name="Ogura Y."/>
            <person name="Hayashi T."/>
            <person name="Dunlap P.V."/>
        </authorList>
    </citation>
    <scope>NUCLEOTIDE SEQUENCE [LARGE SCALE GENOMIC DNA]</scope>
    <source>
        <strain evidence="4">lrivu.4.1</strain>
    </source>
</reference>
<dbReference type="PANTHER" id="PTHR30121:SF6">
    <property type="entry name" value="SLR6007 PROTEIN"/>
    <property type="match status" value="1"/>
</dbReference>
<feature type="domain" description="Helicase HerA-like C-terminal" evidence="2">
    <location>
        <begin position="10"/>
        <end position="481"/>
    </location>
</feature>
<dbReference type="Pfam" id="PF05872">
    <property type="entry name" value="HerA_C"/>
    <property type="match status" value="1"/>
</dbReference>
<dbReference type="GO" id="GO:0016787">
    <property type="term" value="F:hydrolase activity"/>
    <property type="evidence" value="ECO:0007669"/>
    <property type="project" value="UniProtKB-KW"/>
</dbReference>
<dbReference type="Gene3D" id="3.40.50.300">
    <property type="entry name" value="P-loop containing nucleotide triphosphate hydrolases"/>
    <property type="match status" value="2"/>
</dbReference>
<organism evidence="3 4">
    <name type="scientific">Photobacterium leiognathi lrivu.4.1</name>
    <dbReference type="NCBI Taxonomy" id="1248232"/>
    <lineage>
        <taxon>Bacteria</taxon>
        <taxon>Pseudomonadati</taxon>
        <taxon>Pseudomonadota</taxon>
        <taxon>Gammaproteobacteria</taxon>
        <taxon>Vibrionales</taxon>
        <taxon>Vibrionaceae</taxon>
        <taxon>Photobacterium</taxon>
    </lineage>
</organism>
<accession>V5EPG6</accession>
<dbReference type="HOGENOM" id="CLU_028164_1_1_6"/>
<sequence>MKSDMILIGKGENKIGIHPKYANRHGFIAGATGTGKTVTLQCLAEGFSSLGVPVFLADVKGDLSGMANAGTDNAVVQKRCAEIGIEGFEFTPFPVEFWDLFGLKGAKIRATLEDMGPLLLSRLLDCNDVQEGLINLAFEYAEENQMPMLDLDDFSTALNYLGDNSKQLGGMYGRISKSSIAAIERRLLGFKRQGGSEFFGEPALDYHDFMKIASDGRGIVNILDASTLIQSPKLYSTFLLWLLSELYENLPEVGDLDKPKFVFFFDEAHLLFDDVPKVFLDEIEQVVRLIRSKGVGIYFITQNPTDIPDSVLGQLGNRIQHALRAYTPKERKAVKVAAESFRDNPNLDVETLLGELGVGEALVSVLGEGGVPSVVEHVTIRPPESQIGPITTEKRTEILNTSQYYQQYKQAVNRESAHEMLNKRMEQQKQAQLQQAQQAEKEKQDRASIRKPRRSQRQTYTESFIKTLLRQLANTIVKALFKRR</sequence>
<dbReference type="CDD" id="cd01127">
    <property type="entry name" value="TrwB_TraG_TraD_VirD4"/>
    <property type="match status" value="1"/>
</dbReference>
<dbReference type="InterPro" id="IPR027417">
    <property type="entry name" value="P-loop_NTPase"/>
</dbReference>
<evidence type="ECO:0000259" key="2">
    <source>
        <dbReference type="Pfam" id="PF05872"/>
    </source>
</evidence>
<dbReference type="InterPro" id="IPR051162">
    <property type="entry name" value="T4SS_component"/>
</dbReference>
<dbReference type="eggNOG" id="COG0433">
    <property type="taxonomic scope" value="Bacteria"/>
</dbReference>
<dbReference type="InterPro" id="IPR033186">
    <property type="entry name" value="HerA_C"/>
</dbReference>
<evidence type="ECO:0000313" key="4">
    <source>
        <dbReference type="Proteomes" id="UP000030675"/>
    </source>
</evidence>
<feature type="compositionally biased region" description="Basic and acidic residues" evidence="1">
    <location>
        <begin position="439"/>
        <end position="448"/>
    </location>
</feature>
<dbReference type="Proteomes" id="UP000030675">
    <property type="component" value="Unassembled WGS sequence"/>
</dbReference>
<dbReference type="EMBL" id="DF196821">
    <property type="protein sequence ID" value="GAD31641.1"/>
    <property type="molecule type" value="Genomic_DNA"/>
</dbReference>
<dbReference type="SUPFAM" id="SSF52540">
    <property type="entry name" value="P-loop containing nucleoside triphosphate hydrolases"/>
    <property type="match status" value="1"/>
</dbReference>
<feature type="compositionally biased region" description="Low complexity" evidence="1">
    <location>
        <begin position="428"/>
        <end position="438"/>
    </location>
</feature>